<evidence type="ECO:0000259" key="3">
    <source>
        <dbReference type="Pfam" id="PF01926"/>
    </source>
</evidence>
<dbReference type="PANTHER" id="PTHR42714">
    <property type="entry name" value="TRNA MODIFICATION GTPASE GTPBP3"/>
    <property type="match status" value="1"/>
</dbReference>
<comment type="caution">
    <text evidence="4">The sequence shown here is derived from an EMBL/GenBank/DDBJ whole genome shotgun (WGS) entry which is preliminary data.</text>
</comment>
<dbReference type="InterPro" id="IPR027417">
    <property type="entry name" value="P-loop_NTPase"/>
</dbReference>
<dbReference type="InterPro" id="IPR006073">
    <property type="entry name" value="GTP-bd"/>
</dbReference>
<dbReference type="Gene3D" id="3.40.50.300">
    <property type="entry name" value="P-loop containing nucleotide triphosphate hydrolases"/>
    <property type="match status" value="1"/>
</dbReference>
<proteinExistence type="predicted"/>
<dbReference type="RefSeq" id="WP_190479859.1">
    <property type="nucleotide sequence ID" value="NZ_JACJSG010000075.1"/>
</dbReference>
<organism evidence="4 5">
    <name type="scientific">Anabaena azotica FACHB-119</name>
    <dbReference type="NCBI Taxonomy" id="947527"/>
    <lineage>
        <taxon>Bacteria</taxon>
        <taxon>Bacillati</taxon>
        <taxon>Cyanobacteriota</taxon>
        <taxon>Cyanophyceae</taxon>
        <taxon>Nostocales</taxon>
        <taxon>Nostocaceae</taxon>
        <taxon>Anabaena</taxon>
        <taxon>Anabaena azotica</taxon>
    </lineage>
</organism>
<evidence type="ECO:0000256" key="1">
    <source>
        <dbReference type="SAM" id="MobiDB-lite"/>
    </source>
</evidence>
<feature type="domain" description="G" evidence="3">
    <location>
        <begin position="208"/>
        <end position="315"/>
    </location>
</feature>
<gene>
    <name evidence="4" type="ORF">H6G83_32365</name>
</gene>
<dbReference type="EMBL" id="JACJSG010000075">
    <property type="protein sequence ID" value="MBD2505244.1"/>
    <property type="molecule type" value="Genomic_DNA"/>
</dbReference>
<dbReference type="SUPFAM" id="SSF52540">
    <property type="entry name" value="P-loop containing nucleoside triphosphate hydrolases"/>
    <property type="match status" value="1"/>
</dbReference>
<keyword evidence="5" id="KW-1185">Reference proteome</keyword>
<feature type="compositionally biased region" description="Polar residues" evidence="1">
    <location>
        <begin position="696"/>
        <end position="712"/>
    </location>
</feature>
<evidence type="ECO:0000313" key="4">
    <source>
        <dbReference type="EMBL" id="MBD2505244.1"/>
    </source>
</evidence>
<feature type="transmembrane region" description="Helical" evidence="2">
    <location>
        <begin position="591"/>
        <end position="609"/>
    </location>
</feature>
<keyword evidence="2" id="KW-1133">Transmembrane helix</keyword>
<evidence type="ECO:0000256" key="2">
    <source>
        <dbReference type="SAM" id="Phobius"/>
    </source>
</evidence>
<evidence type="ECO:0000313" key="5">
    <source>
        <dbReference type="Proteomes" id="UP000661112"/>
    </source>
</evidence>
<name>A0ABR8DDV0_9NOST</name>
<keyword evidence="2" id="KW-0472">Membrane</keyword>
<reference evidence="4 5" key="1">
    <citation type="journal article" date="2020" name="ISME J.">
        <title>Comparative genomics reveals insights into cyanobacterial evolution and habitat adaptation.</title>
        <authorList>
            <person name="Chen M.Y."/>
            <person name="Teng W.K."/>
            <person name="Zhao L."/>
            <person name="Hu C.X."/>
            <person name="Zhou Y.K."/>
            <person name="Han B.P."/>
            <person name="Song L.R."/>
            <person name="Shu W.S."/>
        </authorList>
    </citation>
    <scope>NUCLEOTIDE SEQUENCE [LARGE SCALE GENOMIC DNA]</scope>
    <source>
        <strain evidence="4 5">FACHB-119</strain>
    </source>
</reference>
<keyword evidence="2" id="KW-0812">Transmembrane</keyword>
<dbReference type="Pfam" id="PF01926">
    <property type="entry name" value="MMR_HSR1"/>
    <property type="match status" value="1"/>
</dbReference>
<dbReference type="Proteomes" id="UP000661112">
    <property type="component" value="Unassembled WGS sequence"/>
</dbReference>
<feature type="region of interest" description="Disordered" evidence="1">
    <location>
        <begin position="695"/>
        <end position="722"/>
    </location>
</feature>
<accession>A0ABR8DDV0</accession>
<protein>
    <submittedName>
        <fullName evidence="4">50S ribosome-binding GTPase</fullName>
    </submittedName>
</protein>
<dbReference type="PANTHER" id="PTHR42714:SF6">
    <property type="entry name" value="TRANSLATION INITIATION FACTOR IF-2"/>
    <property type="match status" value="1"/>
</dbReference>
<sequence length="722" mass="83625">MFPPTLEESISVTLNQTFQIRGITATVTSKGRVIKVILESSEIPEPESTTALVRYAIARLEIKSMAKVKVLAKQRNSFDIAWGREFELEAEPESFAMSEPEVEVGGSRSKKVSPDEFQQALEESTKTAKIAYQKTFNYYQEIAALLKTFKLDLNQNISRLLKQNNIHKFNFINDLKNISDEIEKYTNEELKELRNSLDIKRQHLSDFTIVLFGRTKAGKSTIREALTCGDGSTIGTGSQRTTRDIREYRWKGLRLIDTPGIEAYQGNEDKQKALEIVYESDIVIFLTSDDSVQPGEFDAMGWLQEIKKFFFVILNIKANIDNSKRLERFIRNPDKVFDAQRLEEHKHHIRNYVEQSLNLKDIQISCIHAYAAFLSNQPQYDELSETLWRLSRIEEVYSLIVSEIYTRGKQRRWNTFFDAIIYFLDSIIITLNRHQEYLLSQVSFMQEKQAEVENIFKDNVKNGKAKIARQCRDSFSKIKQWIPAFVDEYLGKDIAQAEYQKRMNREKEKIEIAMEGLFEEIVQELVVSLNEFQRQYQYDMGTIKLETTNFDKYQQFQVGKILKWVSVGLGTVSAVALGIGTFAAANFWNPVGWVAAATSIAVGLFGYFFDDHEKKAWQKAKQEAKETLWKSLTQSEQQTCETYQRTIDTNIAVRAKAEVLEPIDIYIKEILIIVSNIKKIILKLENIKREMKRESQYTQTRNSSSYQNNFHNKPSIIPDELL</sequence>